<organism evidence="8 9">
    <name type="scientific">Dacryopinax primogenitus (strain DJM 731)</name>
    <name type="common">Brown rot fungus</name>
    <dbReference type="NCBI Taxonomy" id="1858805"/>
    <lineage>
        <taxon>Eukaryota</taxon>
        <taxon>Fungi</taxon>
        <taxon>Dikarya</taxon>
        <taxon>Basidiomycota</taxon>
        <taxon>Agaricomycotina</taxon>
        <taxon>Dacrymycetes</taxon>
        <taxon>Dacrymycetales</taxon>
        <taxon>Dacrymycetaceae</taxon>
        <taxon>Dacryopinax</taxon>
    </lineage>
</organism>
<name>M5FZK7_DACPD</name>
<evidence type="ECO:0000256" key="4">
    <source>
        <dbReference type="PIRNR" id="PIRNR011789"/>
    </source>
</evidence>
<feature type="region of interest" description="Disordered" evidence="6">
    <location>
        <begin position="168"/>
        <end position="208"/>
    </location>
</feature>
<dbReference type="PANTHER" id="PTHR21227">
    <property type="entry name" value="TRNA-SPLICING ENDONUCLEASE SUBUNIT SEN2"/>
    <property type="match status" value="1"/>
</dbReference>
<feature type="active site" evidence="5">
    <location>
        <position position="322"/>
    </location>
</feature>
<evidence type="ECO:0000313" key="8">
    <source>
        <dbReference type="EMBL" id="EJU03466.1"/>
    </source>
</evidence>
<dbReference type="GO" id="GO:0000213">
    <property type="term" value="F:tRNA-intron lyase activity"/>
    <property type="evidence" value="ECO:0007669"/>
    <property type="project" value="UniProtKB-UniRule"/>
</dbReference>
<keyword evidence="9" id="KW-1185">Reference proteome</keyword>
<dbReference type="InterPro" id="IPR006676">
    <property type="entry name" value="tRNA_splic"/>
</dbReference>
<dbReference type="OrthoDB" id="10249562at2759"/>
<proteinExistence type="inferred from homology"/>
<dbReference type="EC" id="4.6.1.16" evidence="4"/>
<dbReference type="SUPFAM" id="SSF53032">
    <property type="entry name" value="tRNA-intron endonuclease catalytic domain-like"/>
    <property type="match status" value="1"/>
</dbReference>
<dbReference type="GeneID" id="63684956"/>
<dbReference type="STRING" id="1858805.M5FZK7"/>
<comment type="similarity">
    <text evidence="1 4">Belongs to the tRNA-intron endonuclease family.</text>
</comment>
<dbReference type="OMA" id="AFYPNNP"/>
<evidence type="ECO:0000256" key="6">
    <source>
        <dbReference type="SAM" id="MobiDB-lite"/>
    </source>
</evidence>
<dbReference type="CDD" id="cd22363">
    <property type="entry name" value="tRNA-intron_lyase_C"/>
    <property type="match status" value="1"/>
</dbReference>
<sequence>MAAIFAGQSTSTPPLSAAPTKPKRRQNNNNVIYANPLPILLETPRSTTSLGLFSPTRIVNPKFSAIYDPMTRSVWVTGKGDVRVLWERGFFGKGSLSRSEPTWLTRRVMQLNGGDVMTAEEITAKRREQRKQFKASRAAAIQKAAQEAEASFSASLASPGSATYDVPLAKAPHNVPRPTFEPAACKGNADNRPSRTEEDDGTKGADGVETIDEDDVENMEHLQLTLQEAFFLAWGLDCLRILDTESGQYLSLQTLWSLCLSASASPNPFQPAARAASHRMDNPFLINYIVYHHFRSLGWVVRGGIKFCVDYLLYKRGPVFTHAEFAVVICPVYEDPEDAVSCPFSSMSTEPFTWSWFSTISRVNTQVKKTVILAYVTIPAMTRTNGRTLDGPGCLGMFSVREVVIRRFVPARMRD</sequence>
<dbReference type="InterPro" id="IPR011856">
    <property type="entry name" value="tRNA_endonuc-like_dom_sf"/>
</dbReference>
<dbReference type="GO" id="GO:0000214">
    <property type="term" value="C:tRNA-intron endonuclease complex"/>
    <property type="evidence" value="ECO:0007669"/>
    <property type="project" value="UniProtKB-UniRule"/>
</dbReference>
<protein>
    <recommendedName>
        <fullName evidence="4">tRNA-splicing endonuclease subunit Sen2</fullName>
        <ecNumber evidence="4">4.6.1.16</ecNumber>
    </recommendedName>
</protein>
<dbReference type="GO" id="GO:0000379">
    <property type="term" value="P:tRNA-type intron splice site recognition and cleavage"/>
    <property type="evidence" value="ECO:0007669"/>
    <property type="project" value="TreeGrafter"/>
</dbReference>
<keyword evidence="3 4" id="KW-0456">Lyase</keyword>
<dbReference type="RefSeq" id="XP_040630360.1">
    <property type="nucleotide sequence ID" value="XM_040769894.1"/>
</dbReference>
<dbReference type="Proteomes" id="UP000030653">
    <property type="component" value="Unassembled WGS sequence"/>
</dbReference>
<dbReference type="PIRSF" id="PIRSF011789">
    <property type="entry name" value="tRNA_splic_SEN2"/>
    <property type="match status" value="1"/>
</dbReference>
<dbReference type="AlphaFoldDB" id="M5FZK7"/>
<evidence type="ECO:0000256" key="5">
    <source>
        <dbReference type="PIRSR" id="PIRSR011789-1"/>
    </source>
</evidence>
<dbReference type="Gene3D" id="3.40.1350.10">
    <property type="match status" value="1"/>
</dbReference>
<dbReference type="InterPro" id="IPR016589">
    <property type="entry name" value="tRNA_splic_SEN2"/>
</dbReference>
<dbReference type="NCBIfam" id="TIGR00324">
    <property type="entry name" value="endA"/>
    <property type="match status" value="1"/>
</dbReference>
<dbReference type="PANTHER" id="PTHR21227:SF0">
    <property type="entry name" value="TRNA-SPLICING ENDONUCLEASE SUBUNIT SEN2"/>
    <property type="match status" value="1"/>
</dbReference>
<comment type="function">
    <text evidence="4">Constitutes one of the two catalytic subunit of the tRNA-splicing endonuclease complex, a complex responsible for identification and cleavage of the splice sites in pre-tRNA. It cleaves pre-tRNA at the 5'- and 3'-splice sites to release the intron. The products are an intron and two tRNA half-molecules bearing 2',3'-cyclic phosphate and 5'-OH termini. There are no conserved sequences at the splice sites, but the intron is invariably located at the same site in the gene, placing the splice sites an invariant distance from the constant structural features of the tRNA body.</text>
</comment>
<feature type="region of interest" description="Disordered" evidence="6">
    <location>
        <begin position="1"/>
        <end position="29"/>
    </location>
</feature>
<keyword evidence="2 4" id="KW-0819">tRNA processing</keyword>
<accession>M5FZK7</accession>
<dbReference type="FunFam" id="3.40.1350.10:FF:000007">
    <property type="entry name" value="tRNA-splicing endonuclease subunit Sen2"/>
    <property type="match status" value="1"/>
</dbReference>
<dbReference type="GO" id="GO:0003676">
    <property type="term" value="F:nucleic acid binding"/>
    <property type="evidence" value="ECO:0007669"/>
    <property type="project" value="InterPro"/>
</dbReference>
<evidence type="ECO:0000256" key="2">
    <source>
        <dbReference type="ARBA" id="ARBA00022694"/>
    </source>
</evidence>
<gene>
    <name evidence="8" type="ORF">DACRYDRAFT_114863</name>
</gene>
<feature type="active site" evidence="5">
    <location>
        <position position="314"/>
    </location>
</feature>
<feature type="domain" description="tRNA intron endonuclease catalytic" evidence="7">
    <location>
        <begin position="284"/>
        <end position="376"/>
    </location>
</feature>
<dbReference type="HOGENOM" id="CLU_012847_2_0_1"/>
<evidence type="ECO:0000256" key="1">
    <source>
        <dbReference type="ARBA" id="ARBA00008078"/>
    </source>
</evidence>
<dbReference type="Pfam" id="PF01974">
    <property type="entry name" value="tRNA_int_endo"/>
    <property type="match status" value="1"/>
</dbReference>
<dbReference type="EMBL" id="JH795859">
    <property type="protein sequence ID" value="EJU03466.1"/>
    <property type="molecule type" value="Genomic_DNA"/>
</dbReference>
<dbReference type="InterPro" id="IPR036167">
    <property type="entry name" value="tRNA_intron_Endo_cat-like_sf"/>
</dbReference>
<dbReference type="GO" id="GO:0005737">
    <property type="term" value="C:cytoplasm"/>
    <property type="evidence" value="ECO:0007669"/>
    <property type="project" value="TreeGrafter"/>
</dbReference>
<evidence type="ECO:0000259" key="7">
    <source>
        <dbReference type="Pfam" id="PF01974"/>
    </source>
</evidence>
<evidence type="ECO:0000313" key="9">
    <source>
        <dbReference type="Proteomes" id="UP000030653"/>
    </source>
</evidence>
<evidence type="ECO:0000256" key="3">
    <source>
        <dbReference type="ARBA" id="ARBA00023239"/>
    </source>
</evidence>
<feature type="active site" evidence="5">
    <location>
        <position position="369"/>
    </location>
</feature>
<dbReference type="InterPro" id="IPR006677">
    <property type="entry name" value="tRNA_intron_Endonuc_cat-like"/>
</dbReference>
<reference evidence="8 9" key="1">
    <citation type="journal article" date="2012" name="Science">
        <title>The Paleozoic origin of enzymatic lignin decomposition reconstructed from 31 fungal genomes.</title>
        <authorList>
            <person name="Floudas D."/>
            <person name="Binder M."/>
            <person name="Riley R."/>
            <person name="Barry K."/>
            <person name="Blanchette R.A."/>
            <person name="Henrissat B."/>
            <person name="Martinez A.T."/>
            <person name="Otillar R."/>
            <person name="Spatafora J.W."/>
            <person name="Yadav J.S."/>
            <person name="Aerts A."/>
            <person name="Benoit I."/>
            <person name="Boyd A."/>
            <person name="Carlson A."/>
            <person name="Copeland A."/>
            <person name="Coutinho P.M."/>
            <person name="de Vries R.P."/>
            <person name="Ferreira P."/>
            <person name="Findley K."/>
            <person name="Foster B."/>
            <person name="Gaskell J."/>
            <person name="Glotzer D."/>
            <person name="Gorecki P."/>
            <person name="Heitman J."/>
            <person name="Hesse C."/>
            <person name="Hori C."/>
            <person name="Igarashi K."/>
            <person name="Jurgens J.A."/>
            <person name="Kallen N."/>
            <person name="Kersten P."/>
            <person name="Kohler A."/>
            <person name="Kuees U."/>
            <person name="Kumar T.K.A."/>
            <person name="Kuo A."/>
            <person name="LaButti K."/>
            <person name="Larrondo L.F."/>
            <person name="Lindquist E."/>
            <person name="Ling A."/>
            <person name="Lombard V."/>
            <person name="Lucas S."/>
            <person name="Lundell T."/>
            <person name="Martin R."/>
            <person name="McLaughlin D.J."/>
            <person name="Morgenstern I."/>
            <person name="Morin E."/>
            <person name="Murat C."/>
            <person name="Nagy L.G."/>
            <person name="Nolan M."/>
            <person name="Ohm R.A."/>
            <person name="Patyshakuliyeva A."/>
            <person name="Rokas A."/>
            <person name="Ruiz-Duenas F.J."/>
            <person name="Sabat G."/>
            <person name="Salamov A."/>
            <person name="Samejima M."/>
            <person name="Schmutz J."/>
            <person name="Slot J.C."/>
            <person name="St John F."/>
            <person name="Stenlid J."/>
            <person name="Sun H."/>
            <person name="Sun S."/>
            <person name="Syed K."/>
            <person name="Tsang A."/>
            <person name="Wiebenga A."/>
            <person name="Young D."/>
            <person name="Pisabarro A."/>
            <person name="Eastwood D.C."/>
            <person name="Martin F."/>
            <person name="Cullen D."/>
            <person name="Grigoriev I.V."/>
            <person name="Hibbett D.S."/>
        </authorList>
    </citation>
    <scope>NUCLEOTIDE SEQUENCE [LARGE SCALE GENOMIC DNA]</scope>
    <source>
        <strain evidence="8 9">DJM-731 SS1</strain>
    </source>
</reference>